<keyword evidence="3" id="KW-0804">Transcription</keyword>
<keyword evidence="2" id="KW-0238">DNA-binding</keyword>
<name>A0ABN3UXQ8_9ACTN</name>
<dbReference type="InterPro" id="IPR011991">
    <property type="entry name" value="ArsR-like_HTH"/>
</dbReference>
<feature type="compositionally biased region" description="Low complexity" evidence="4">
    <location>
        <begin position="64"/>
        <end position="74"/>
    </location>
</feature>
<reference evidence="6 7" key="1">
    <citation type="journal article" date="2019" name="Int. J. Syst. Evol. Microbiol.">
        <title>The Global Catalogue of Microorganisms (GCM) 10K type strain sequencing project: providing services to taxonomists for standard genome sequencing and annotation.</title>
        <authorList>
            <consortium name="The Broad Institute Genomics Platform"/>
            <consortium name="The Broad Institute Genome Sequencing Center for Infectious Disease"/>
            <person name="Wu L."/>
            <person name="Ma J."/>
        </authorList>
    </citation>
    <scope>NUCLEOTIDE SEQUENCE [LARGE SCALE GENOMIC DNA]</scope>
    <source>
        <strain evidence="6 7">JCM 3053</strain>
    </source>
</reference>
<sequence length="274" mass="30021">MVCMHLTVEDLSRIRFVGSLGLDLEARFAELRYADARPDAFADWRMKVRRRLRHASTPGPPGTGVPRRAPGAAPHADTRRFGSVAVLPFWGRIRTYLEQEREARGRAVLSGGVESILNELHPSISWHAPLLRVDNEQEGQRADPLGEGLVIAPSLFAPGPTVLDAETGGQGAPVLVYNVTPSSDTAAGLWQQQEEDRSAALSDLLGHTRANVLESLRSPVSISEISRRLDLSHPSVSRHLGVLRRSGMVAAERRDNLTLHRLTHLGEAVLGRKD</sequence>
<dbReference type="PANTHER" id="PTHR43132:SF2">
    <property type="entry name" value="ARSENICAL RESISTANCE OPERON REPRESSOR ARSR-RELATED"/>
    <property type="match status" value="1"/>
</dbReference>
<dbReference type="InterPro" id="IPR001845">
    <property type="entry name" value="HTH_ArsR_DNA-bd_dom"/>
</dbReference>
<protein>
    <recommendedName>
        <fullName evidence="5">HTH arsR-type domain-containing protein</fullName>
    </recommendedName>
</protein>
<dbReference type="PANTHER" id="PTHR43132">
    <property type="entry name" value="ARSENICAL RESISTANCE OPERON REPRESSOR ARSR-RELATED"/>
    <property type="match status" value="1"/>
</dbReference>
<proteinExistence type="predicted"/>
<dbReference type="Gene3D" id="1.10.10.10">
    <property type="entry name" value="Winged helix-like DNA-binding domain superfamily/Winged helix DNA-binding domain"/>
    <property type="match status" value="1"/>
</dbReference>
<dbReference type="Pfam" id="PF12840">
    <property type="entry name" value="HTH_20"/>
    <property type="match status" value="1"/>
</dbReference>
<accession>A0ABN3UXQ8</accession>
<evidence type="ECO:0000256" key="3">
    <source>
        <dbReference type="ARBA" id="ARBA00023163"/>
    </source>
</evidence>
<dbReference type="InterPro" id="IPR036388">
    <property type="entry name" value="WH-like_DNA-bd_sf"/>
</dbReference>
<evidence type="ECO:0000256" key="4">
    <source>
        <dbReference type="SAM" id="MobiDB-lite"/>
    </source>
</evidence>
<dbReference type="InterPro" id="IPR051011">
    <property type="entry name" value="Metal_resp_trans_reg"/>
</dbReference>
<feature type="region of interest" description="Disordered" evidence="4">
    <location>
        <begin position="53"/>
        <end position="76"/>
    </location>
</feature>
<dbReference type="Proteomes" id="UP001501474">
    <property type="component" value="Unassembled WGS sequence"/>
</dbReference>
<dbReference type="InterPro" id="IPR036390">
    <property type="entry name" value="WH_DNA-bd_sf"/>
</dbReference>
<dbReference type="CDD" id="cd00090">
    <property type="entry name" value="HTH_ARSR"/>
    <property type="match status" value="1"/>
</dbReference>
<evidence type="ECO:0000313" key="7">
    <source>
        <dbReference type="Proteomes" id="UP001501474"/>
    </source>
</evidence>
<evidence type="ECO:0000256" key="2">
    <source>
        <dbReference type="ARBA" id="ARBA00023125"/>
    </source>
</evidence>
<evidence type="ECO:0000259" key="5">
    <source>
        <dbReference type="SMART" id="SM00418"/>
    </source>
</evidence>
<organism evidence="6 7">
    <name type="scientific">Streptomyces indiaensis</name>
    <dbReference type="NCBI Taxonomy" id="284033"/>
    <lineage>
        <taxon>Bacteria</taxon>
        <taxon>Bacillati</taxon>
        <taxon>Actinomycetota</taxon>
        <taxon>Actinomycetes</taxon>
        <taxon>Kitasatosporales</taxon>
        <taxon>Streptomycetaceae</taxon>
        <taxon>Streptomyces</taxon>
    </lineage>
</organism>
<feature type="domain" description="HTH arsR-type" evidence="5">
    <location>
        <begin position="199"/>
        <end position="274"/>
    </location>
</feature>
<evidence type="ECO:0000256" key="1">
    <source>
        <dbReference type="ARBA" id="ARBA00023015"/>
    </source>
</evidence>
<dbReference type="SMART" id="SM00418">
    <property type="entry name" value="HTH_ARSR"/>
    <property type="match status" value="1"/>
</dbReference>
<dbReference type="SUPFAM" id="SSF46785">
    <property type="entry name" value="Winged helix' DNA-binding domain"/>
    <property type="match status" value="1"/>
</dbReference>
<evidence type="ECO:0000313" key="6">
    <source>
        <dbReference type="EMBL" id="GAA2769276.1"/>
    </source>
</evidence>
<comment type="caution">
    <text evidence="6">The sequence shown here is derived from an EMBL/GenBank/DDBJ whole genome shotgun (WGS) entry which is preliminary data.</text>
</comment>
<keyword evidence="7" id="KW-1185">Reference proteome</keyword>
<gene>
    <name evidence="6" type="ORF">GCM10010104_03860</name>
</gene>
<dbReference type="EMBL" id="BAAART010000007">
    <property type="protein sequence ID" value="GAA2769276.1"/>
    <property type="molecule type" value="Genomic_DNA"/>
</dbReference>
<keyword evidence="1" id="KW-0805">Transcription regulation</keyword>